<dbReference type="EMBL" id="JAMZDX010000007">
    <property type="protein sequence ID" value="MCP2313500.1"/>
    <property type="molecule type" value="Genomic_DNA"/>
</dbReference>
<name>A0ABT1J7T7_9ACTN</name>
<dbReference type="CDD" id="cd05829">
    <property type="entry name" value="Sortase_F"/>
    <property type="match status" value="1"/>
</dbReference>
<evidence type="ECO:0008006" key="5">
    <source>
        <dbReference type="Google" id="ProtNLM"/>
    </source>
</evidence>
<organism evidence="3 4">
    <name type="scientific">Kitasatospora paracochleata</name>
    <dbReference type="NCBI Taxonomy" id="58354"/>
    <lineage>
        <taxon>Bacteria</taxon>
        <taxon>Bacillati</taxon>
        <taxon>Actinomycetota</taxon>
        <taxon>Actinomycetes</taxon>
        <taxon>Kitasatosporales</taxon>
        <taxon>Streptomycetaceae</taxon>
        <taxon>Kitasatospora</taxon>
    </lineage>
</organism>
<protein>
    <recommendedName>
        <fullName evidence="5">Class F sortase</fullName>
    </recommendedName>
</protein>
<dbReference type="InterPro" id="IPR005754">
    <property type="entry name" value="Sortase"/>
</dbReference>
<evidence type="ECO:0000256" key="1">
    <source>
        <dbReference type="ARBA" id="ARBA00022801"/>
    </source>
</evidence>
<dbReference type="RefSeq" id="WP_253803454.1">
    <property type="nucleotide sequence ID" value="NZ_BAAAUB010000017.1"/>
</dbReference>
<dbReference type="InterPro" id="IPR023365">
    <property type="entry name" value="Sortase_dom-sf"/>
</dbReference>
<reference evidence="3 4" key="1">
    <citation type="submission" date="2022-06" db="EMBL/GenBank/DDBJ databases">
        <title>Sequencing the genomes of 1000 actinobacteria strains.</title>
        <authorList>
            <person name="Klenk H.-P."/>
        </authorList>
    </citation>
    <scope>NUCLEOTIDE SEQUENCE [LARGE SCALE GENOMIC DNA]</scope>
    <source>
        <strain evidence="3 4">DSM 41656</strain>
    </source>
</reference>
<evidence type="ECO:0000313" key="4">
    <source>
        <dbReference type="Proteomes" id="UP001206483"/>
    </source>
</evidence>
<evidence type="ECO:0000256" key="2">
    <source>
        <dbReference type="SAM" id="MobiDB-lite"/>
    </source>
</evidence>
<dbReference type="Pfam" id="PF04203">
    <property type="entry name" value="Sortase"/>
    <property type="match status" value="1"/>
</dbReference>
<keyword evidence="4" id="KW-1185">Reference proteome</keyword>
<comment type="caution">
    <text evidence="3">The sequence shown here is derived from an EMBL/GenBank/DDBJ whole genome shotgun (WGS) entry which is preliminary data.</text>
</comment>
<dbReference type="Proteomes" id="UP001206483">
    <property type="component" value="Unassembled WGS sequence"/>
</dbReference>
<dbReference type="Gene3D" id="2.40.260.10">
    <property type="entry name" value="Sortase"/>
    <property type="match status" value="1"/>
</dbReference>
<evidence type="ECO:0000313" key="3">
    <source>
        <dbReference type="EMBL" id="MCP2313500.1"/>
    </source>
</evidence>
<gene>
    <name evidence="3" type="ORF">FHR36_006699</name>
</gene>
<proteinExistence type="predicted"/>
<keyword evidence="1" id="KW-0378">Hydrolase</keyword>
<dbReference type="InterPro" id="IPR042001">
    <property type="entry name" value="Sortase_F"/>
</dbReference>
<dbReference type="SUPFAM" id="SSF63817">
    <property type="entry name" value="Sortase"/>
    <property type="match status" value="1"/>
</dbReference>
<feature type="region of interest" description="Disordered" evidence="2">
    <location>
        <begin position="23"/>
        <end position="62"/>
    </location>
</feature>
<dbReference type="NCBIfam" id="NF033748">
    <property type="entry name" value="class_F_sortase"/>
    <property type="match status" value="1"/>
</dbReference>
<sequence>MLTAGAVALALCAGAWLINDGSTGSAPPQPGPSADTGTPSAGADPGGSRVPAAPPLPASPPVRMRIPAIKVDAPVTDVGLDDQDHLASPPMDNRNLVGWYRQGPTPGAAGNALTVGHVDNHSGPTVFYRLGLLRRGDTIEVVRRDRKTAVFTVDSVRLFPKDAVPTDLVYGPTDRAELHVITCGGTYDRKTGYQSNVVVFSHLTAAR</sequence>
<accession>A0ABT1J7T7</accession>